<dbReference type="InterPro" id="IPR028082">
    <property type="entry name" value="Peripla_BP_I"/>
</dbReference>
<dbReference type="InterPro" id="IPR003760">
    <property type="entry name" value="PnrA-like"/>
</dbReference>
<evidence type="ECO:0000256" key="6">
    <source>
        <dbReference type="ARBA" id="ARBA00023288"/>
    </source>
</evidence>
<dbReference type="RefSeq" id="WP_048929368.1">
    <property type="nucleotide sequence ID" value="NZ_KQ235876.1"/>
</dbReference>
<comment type="caution">
    <text evidence="10">The sequence shown here is derived from an EMBL/GenBank/DDBJ whole genome shotgun (WGS) entry which is preliminary data.</text>
</comment>
<evidence type="ECO:0000313" key="10">
    <source>
        <dbReference type="EMBL" id="KMW23001.1"/>
    </source>
</evidence>
<protein>
    <recommendedName>
        <fullName evidence="9">ABC transporter substrate-binding protein PnrA-like domain-containing protein</fullName>
    </recommendedName>
</protein>
<dbReference type="AlphaFoldDB" id="A0A0J9CF81"/>
<keyword evidence="4 8" id="KW-0732">Signal</keyword>
<dbReference type="PANTHER" id="PTHR34296">
    <property type="entry name" value="TRANSCRIPTIONAL ACTIVATOR PROTEIN MED"/>
    <property type="match status" value="1"/>
</dbReference>
<proteinExistence type="inferred from homology"/>
<accession>A0A0J9CF81</accession>
<dbReference type="Proteomes" id="UP000037392">
    <property type="component" value="Unassembled WGS sequence"/>
</dbReference>
<evidence type="ECO:0000313" key="11">
    <source>
        <dbReference type="Proteomes" id="UP000037392"/>
    </source>
</evidence>
<name>A0A0J9CF81_9FIRM</name>
<keyword evidence="5" id="KW-0472">Membrane</keyword>
<evidence type="ECO:0000256" key="5">
    <source>
        <dbReference type="ARBA" id="ARBA00023136"/>
    </source>
</evidence>
<feature type="chain" id="PRO_5038397358" description="ABC transporter substrate-binding protein PnrA-like domain-containing protein" evidence="8">
    <location>
        <begin position="23"/>
        <end position="374"/>
    </location>
</feature>
<keyword evidence="6" id="KW-0449">Lipoprotein</keyword>
<feature type="compositionally biased region" description="Basic and acidic residues" evidence="7">
    <location>
        <begin position="45"/>
        <end position="58"/>
    </location>
</feature>
<dbReference type="CDD" id="cd06304">
    <property type="entry name" value="PBP1_BmpA_Med_PnrA-like"/>
    <property type="match status" value="1"/>
</dbReference>
<dbReference type="OrthoDB" id="9769871at2"/>
<evidence type="ECO:0000256" key="3">
    <source>
        <dbReference type="ARBA" id="ARBA00022475"/>
    </source>
</evidence>
<dbReference type="Gene3D" id="3.40.50.2300">
    <property type="match status" value="2"/>
</dbReference>
<feature type="region of interest" description="Disordered" evidence="7">
    <location>
        <begin position="26"/>
        <end position="64"/>
    </location>
</feature>
<dbReference type="PROSITE" id="PS51257">
    <property type="entry name" value="PROKAR_LIPOPROTEIN"/>
    <property type="match status" value="1"/>
</dbReference>
<dbReference type="PANTHER" id="PTHR34296:SF2">
    <property type="entry name" value="ABC TRANSPORTER GUANOSINE-BINDING PROTEIN NUPN"/>
    <property type="match status" value="1"/>
</dbReference>
<comment type="similarity">
    <text evidence="2">Belongs to the BMP lipoprotein family.</text>
</comment>
<evidence type="ECO:0000256" key="2">
    <source>
        <dbReference type="ARBA" id="ARBA00008610"/>
    </source>
</evidence>
<organism evidence="10 11">
    <name type="scientific">[Clostridium] citroniae WAL-19142</name>
    <dbReference type="NCBI Taxonomy" id="742734"/>
    <lineage>
        <taxon>Bacteria</taxon>
        <taxon>Bacillati</taxon>
        <taxon>Bacillota</taxon>
        <taxon>Clostridia</taxon>
        <taxon>Lachnospirales</taxon>
        <taxon>Lachnospiraceae</taxon>
        <taxon>Enterocloster</taxon>
    </lineage>
</organism>
<dbReference type="SUPFAM" id="SSF53822">
    <property type="entry name" value="Periplasmic binding protein-like I"/>
    <property type="match status" value="1"/>
</dbReference>
<feature type="compositionally biased region" description="Low complexity" evidence="7">
    <location>
        <begin position="27"/>
        <end position="43"/>
    </location>
</feature>
<feature type="domain" description="ABC transporter substrate-binding protein PnrA-like" evidence="9">
    <location>
        <begin position="75"/>
        <end position="337"/>
    </location>
</feature>
<feature type="signal peptide" evidence="8">
    <location>
        <begin position="1"/>
        <end position="22"/>
    </location>
</feature>
<reference evidence="10 11" key="1">
    <citation type="submission" date="2011-04" db="EMBL/GenBank/DDBJ databases">
        <title>The Genome Sequence of Clostridium citroniae WAL-19142.</title>
        <authorList>
            <consortium name="The Broad Institute Genome Sequencing Platform"/>
            <person name="Earl A."/>
            <person name="Ward D."/>
            <person name="Feldgarden M."/>
            <person name="Gevers D."/>
            <person name="Warren Y.A."/>
            <person name="Tyrrell K.L."/>
            <person name="Citron D.M."/>
            <person name="Goldstein E.J."/>
            <person name="Daigneault M."/>
            <person name="Allen-Vercoe E."/>
            <person name="Young S.K."/>
            <person name="Zeng Q."/>
            <person name="Gargeya S."/>
            <person name="Fitzgerald M."/>
            <person name="Haas B."/>
            <person name="Abouelleil A."/>
            <person name="Alvarado L."/>
            <person name="Arachchi H.M."/>
            <person name="Berlin A."/>
            <person name="Brown A."/>
            <person name="Chapman S.B."/>
            <person name="Chen Z."/>
            <person name="Dunbar C."/>
            <person name="Freedman E."/>
            <person name="Gearin G."/>
            <person name="Gellesch M."/>
            <person name="Goldberg J."/>
            <person name="Griggs A."/>
            <person name="Gujja S."/>
            <person name="Heilman E.R."/>
            <person name="Heiman D."/>
            <person name="Howarth C."/>
            <person name="Larson L."/>
            <person name="Lui A."/>
            <person name="MacDonald P.J."/>
            <person name="Mehta T."/>
            <person name="Montmayeur A."/>
            <person name="Murphy C."/>
            <person name="Neiman D."/>
            <person name="Pearson M."/>
            <person name="Priest M."/>
            <person name="Roberts A."/>
            <person name="Saif S."/>
            <person name="Shea T."/>
            <person name="Shenoy N."/>
            <person name="Sisk P."/>
            <person name="Stolte C."/>
            <person name="Sykes S."/>
            <person name="White J."/>
            <person name="Yandava C."/>
            <person name="Wortman J."/>
            <person name="Nusbaum C."/>
            <person name="Birren B."/>
        </authorList>
    </citation>
    <scope>NUCLEOTIDE SEQUENCE [LARGE SCALE GENOMIC DNA]</scope>
    <source>
        <strain evidence="10 11">WAL-19142</strain>
    </source>
</reference>
<dbReference type="InterPro" id="IPR050957">
    <property type="entry name" value="BMP_lipoprotein"/>
</dbReference>
<sequence length="374" mass="39629">MKKRLGALLLAASMAVSTVALGGCSSGKPAGTKAATEAAAPAAGDSKEADTKTADTKAAEAAAPATEGKSAADYKIVLILPGPINDQSWNATNYAGLVACNETLGTNMEYVENVQASDYESTFREYAERGYDLIMAAGSQFDEAVGAVAPNYPDTTFCAVNGSKCDGDNVAPIFPKEYEASYVASIIAGYVTENGNFATIGGFPNEPMEHLMDVYEKNAVAIAKERGISEAKATRAYANSWDDVALGKQMAEQMIDNGADTLFVYANEVGLGCIEAAKAKGAKFIGFSSDQTTIDPNTVVASVNFDFKNFYTWAISQYMEGKLSGNMVHEAGISEDIFVPVYTDNITDEVKAAVDQGLKDFKDGKVDLQAMFEK</sequence>
<evidence type="ECO:0000256" key="7">
    <source>
        <dbReference type="SAM" id="MobiDB-lite"/>
    </source>
</evidence>
<evidence type="ECO:0000256" key="8">
    <source>
        <dbReference type="SAM" id="SignalP"/>
    </source>
</evidence>
<keyword evidence="3" id="KW-1003">Cell membrane</keyword>
<evidence type="ECO:0000256" key="4">
    <source>
        <dbReference type="ARBA" id="ARBA00022729"/>
    </source>
</evidence>
<evidence type="ECO:0000259" key="9">
    <source>
        <dbReference type="Pfam" id="PF02608"/>
    </source>
</evidence>
<evidence type="ECO:0000256" key="1">
    <source>
        <dbReference type="ARBA" id="ARBA00004193"/>
    </source>
</evidence>
<dbReference type="Pfam" id="PF02608">
    <property type="entry name" value="Bmp"/>
    <property type="match status" value="1"/>
</dbReference>
<comment type="subcellular location">
    <subcellularLocation>
        <location evidence="1">Cell membrane</location>
        <topology evidence="1">Lipid-anchor</topology>
    </subcellularLocation>
</comment>
<dbReference type="GeneID" id="93165092"/>
<dbReference type="PATRIC" id="fig|742734.4.peg.1158"/>
<dbReference type="GO" id="GO:0005886">
    <property type="term" value="C:plasma membrane"/>
    <property type="evidence" value="ECO:0007669"/>
    <property type="project" value="UniProtKB-SubCell"/>
</dbReference>
<dbReference type="EMBL" id="ADLK01000007">
    <property type="protein sequence ID" value="KMW23001.1"/>
    <property type="molecule type" value="Genomic_DNA"/>
</dbReference>
<gene>
    <name evidence="10" type="ORF">HMPREF9470_01088</name>
</gene>